<feature type="chain" id="PRO_5046759551" evidence="1">
    <location>
        <begin position="23"/>
        <end position="170"/>
    </location>
</feature>
<organism evidence="2 3">
    <name type="scientific">Crassaminicella indica</name>
    <dbReference type="NCBI Taxonomy" id="2855394"/>
    <lineage>
        <taxon>Bacteria</taxon>
        <taxon>Bacillati</taxon>
        <taxon>Bacillota</taxon>
        <taxon>Clostridia</taxon>
        <taxon>Eubacteriales</taxon>
        <taxon>Clostridiaceae</taxon>
        <taxon>Crassaminicella</taxon>
    </lineage>
</organism>
<evidence type="ECO:0000313" key="3">
    <source>
        <dbReference type="Proteomes" id="UP000886818"/>
    </source>
</evidence>
<accession>A0ABX8RCN4</accession>
<name>A0ABX8RCN4_9CLOT</name>
<reference evidence="2" key="1">
    <citation type="submission" date="2021-07" db="EMBL/GenBank/DDBJ databases">
        <title>Complete genome sequence of Crassaminicella sp. 143-21, isolated from a deep-sea hydrothermal vent.</title>
        <authorList>
            <person name="Li X."/>
        </authorList>
    </citation>
    <scope>NUCLEOTIDE SEQUENCE</scope>
    <source>
        <strain evidence="2">143-21</strain>
    </source>
</reference>
<sequence>MSKRIKCIFVIAVISIFAAFLALGCTPARRPVPEVDRYKNKVVPERYNDQRNLTYDNIPNRMRDYAVNKKGENVALEREIERMSGIEDAVVILDRDTCYVGVDTDTGVPIENMKAMQTRIASKVREKMPSIVRVYVTSEEDRVKRLRGFRTSIMNGRDVREFVNQIKALF</sequence>
<keyword evidence="1" id="KW-0732">Signal</keyword>
<keyword evidence="2" id="KW-0449">Lipoprotein</keyword>
<evidence type="ECO:0000313" key="2">
    <source>
        <dbReference type="EMBL" id="QXM06822.1"/>
    </source>
</evidence>
<dbReference type="Proteomes" id="UP000886818">
    <property type="component" value="Chromosome"/>
</dbReference>
<dbReference type="Pfam" id="PF09580">
    <property type="entry name" value="Spore_YhcN_YlaJ"/>
    <property type="match status" value="1"/>
</dbReference>
<gene>
    <name evidence="2" type="ORF">KVH43_03615</name>
</gene>
<keyword evidence="3" id="KW-1185">Reference proteome</keyword>
<protein>
    <submittedName>
        <fullName evidence="2">YhcN/YlaJ family sporulation lipoprotein</fullName>
    </submittedName>
</protein>
<feature type="signal peptide" evidence="1">
    <location>
        <begin position="1"/>
        <end position="22"/>
    </location>
</feature>
<evidence type="ECO:0000256" key="1">
    <source>
        <dbReference type="SAM" id="SignalP"/>
    </source>
</evidence>
<dbReference type="EMBL" id="CP078093">
    <property type="protein sequence ID" value="QXM06822.1"/>
    <property type="molecule type" value="Genomic_DNA"/>
</dbReference>
<dbReference type="RefSeq" id="WP_218283515.1">
    <property type="nucleotide sequence ID" value="NZ_CP078093.1"/>
</dbReference>
<dbReference type="InterPro" id="IPR019076">
    <property type="entry name" value="Spore_lipoprot_YhcN/YlaJ-like"/>
</dbReference>
<dbReference type="PROSITE" id="PS51257">
    <property type="entry name" value="PROKAR_LIPOPROTEIN"/>
    <property type="match status" value="1"/>
</dbReference>
<proteinExistence type="predicted"/>